<sequence length="68" mass="7491">MINVICLSEISIMPCPYATTGSVFYYGQFNGHDIISEIKPLLTALVQADFRISNAIIQEALRLAGEDN</sequence>
<organism evidence="1 2">
    <name type="scientific">Microseira wollei NIES-4236</name>
    <dbReference type="NCBI Taxonomy" id="2530354"/>
    <lineage>
        <taxon>Bacteria</taxon>
        <taxon>Bacillati</taxon>
        <taxon>Cyanobacteriota</taxon>
        <taxon>Cyanophyceae</taxon>
        <taxon>Oscillatoriophycideae</taxon>
        <taxon>Aerosakkonematales</taxon>
        <taxon>Aerosakkonemataceae</taxon>
        <taxon>Microseira</taxon>
    </lineage>
</organism>
<comment type="caution">
    <text evidence="1">The sequence shown here is derived from an EMBL/GenBank/DDBJ whole genome shotgun (WGS) entry which is preliminary data.</text>
</comment>
<gene>
    <name evidence="1" type="ORF">MiSe_17390</name>
</gene>
<dbReference type="EMBL" id="BLAY01000020">
    <property type="protein sequence ID" value="GET36986.1"/>
    <property type="molecule type" value="Genomic_DNA"/>
</dbReference>
<keyword evidence="2" id="KW-1185">Reference proteome</keyword>
<protein>
    <recommendedName>
        <fullName evidence="3">DUF3368 domain-containing protein</fullName>
    </recommendedName>
</protein>
<evidence type="ECO:0000313" key="2">
    <source>
        <dbReference type="Proteomes" id="UP001050975"/>
    </source>
</evidence>
<evidence type="ECO:0000313" key="1">
    <source>
        <dbReference type="EMBL" id="GET36986.1"/>
    </source>
</evidence>
<reference evidence="1" key="1">
    <citation type="submission" date="2019-10" db="EMBL/GenBank/DDBJ databases">
        <title>Draft genome sequece of Microseira wollei NIES-4236.</title>
        <authorList>
            <person name="Yamaguchi H."/>
            <person name="Suzuki S."/>
            <person name="Kawachi M."/>
        </authorList>
    </citation>
    <scope>NUCLEOTIDE SEQUENCE</scope>
    <source>
        <strain evidence="1">NIES-4236</strain>
    </source>
</reference>
<accession>A0AAV3X8M0</accession>
<evidence type="ECO:0008006" key="3">
    <source>
        <dbReference type="Google" id="ProtNLM"/>
    </source>
</evidence>
<name>A0AAV3X8M0_9CYAN</name>
<dbReference type="Proteomes" id="UP001050975">
    <property type="component" value="Unassembled WGS sequence"/>
</dbReference>
<dbReference type="AlphaFoldDB" id="A0AAV3X8M0"/>
<proteinExistence type="predicted"/>